<dbReference type="PROSITE" id="PS51732">
    <property type="entry name" value="ASN_GLN_ASE_3"/>
    <property type="match status" value="1"/>
</dbReference>
<dbReference type="KEGG" id="ccro:CMC5_006730"/>
<dbReference type="PANTHER" id="PTHR11707:SF28">
    <property type="entry name" value="60 KDA LYSOPHOSPHOLIPASE"/>
    <property type="match status" value="1"/>
</dbReference>
<feature type="region of interest" description="Disordered" evidence="3">
    <location>
        <begin position="1"/>
        <end position="20"/>
    </location>
</feature>
<feature type="binding site" evidence="1">
    <location>
        <begin position="91"/>
        <end position="92"/>
    </location>
    <ligand>
        <name>substrate</name>
    </ligand>
</feature>
<reference evidence="6 7" key="1">
    <citation type="submission" date="2015-07" db="EMBL/GenBank/DDBJ databases">
        <title>Genome analysis of myxobacterium Chondromyces crocatus Cm c5 reveals a high potential for natural compound synthesis and the genetic basis for the loss of fruiting body formation.</title>
        <authorList>
            <person name="Zaburannyi N."/>
            <person name="Bunk B."/>
            <person name="Maier J."/>
            <person name="Overmann J."/>
            <person name="Mueller R."/>
        </authorList>
    </citation>
    <scope>NUCLEOTIDE SEQUENCE [LARGE SCALE GENOMIC DNA]</scope>
    <source>
        <strain evidence="6 7">Cm c5</strain>
    </source>
</reference>
<protein>
    <submittedName>
        <fullName evidence="6">Asparaginase</fullName>
        <ecNumber evidence="6">3.5.1.1</ecNumber>
    </submittedName>
</protein>
<dbReference type="InterPro" id="IPR027474">
    <property type="entry name" value="L-asparaginase_N"/>
</dbReference>
<dbReference type="InterPro" id="IPR037152">
    <property type="entry name" value="L-asparaginase_N_sf"/>
</dbReference>
<evidence type="ECO:0000313" key="7">
    <source>
        <dbReference type="Proteomes" id="UP000067626"/>
    </source>
</evidence>
<dbReference type="Gene3D" id="3.40.50.40">
    <property type="match status" value="1"/>
</dbReference>
<dbReference type="InterPro" id="IPR027475">
    <property type="entry name" value="Asparaginase/glutaminase_AS2"/>
</dbReference>
<dbReference type="InterPro" id="IPR040919">
    <property type="entry name" value="Asparaginase_C"/>
</dbReference>
<feature type="domain" description="Asparaginase/glutaminase C-terminal" evidence="5">
    <location>
        <begin position="208"/>
        <end position="316"/>
    </location>
</feature>
<feature type="domain" description="L-asparaginase N-terminal" evidence="4">
    <location>
        <begin position="23"/>
        <end position="187"/>
    </location>
</feature>
<dbReference type="Pfam" id="PF00710">
    <property type="entry name" value="Asparaginase"/>
    <property type="match status" value="1"/>
</dbReference>
<dbReference type="PIRSF" id="PIRSF500176">
    <property type="entry name" value="L_ASNase"/>
    <property type="match status" value="1"/>
</dbReference>
<dbReference type="PIRSF" id="PIRSF001220">
    <property type="entry name" value="L-ASNase_gatD"/>
    <property type="match status" value="1"/>
</dbReference>
<dbReference type="GO" id="GO:0004067">
    <property type="term" value="F:asparaginase activity"/>
    <property type="evidence" value="ECO:0007669"/>
    <property type="project" value="UniProtKB-UniRule"/>
</dbReference>
<dbReference type="SMART" id="SM00870">
    <property type="entry name" value="Asparaginase"/>
    <property type="match status" value="1"/>
</dbReference>
<organism evidence="6 7">
    <name type="scientific">Chondromyces crocatus</name>
    <dbReference type="NCBI Taxonomy" id="52"/>
    <lineage>
        <taxon>Bacteria</taxon>
        <taxon>Pseudomonadati</taxon>
        <taxon>Myxococcota</taxon>
        <taxon>Polyangia</taxon>
        <taxon>Polyangiales</taxon>
        <taxon>Polyangiaceae</taxon>
        <taxon>Chondromyces</taxon>
    </lineage>
</organism>
<dbReference type="Proteomes" id="UP000067626">
    <property type="component" value="Chromosome"/>
</dbReference>
<sequence>MMRGGDGAPSRRAASLDGSVEAHEVGPLEPDVYTQDLLAELPVLRKIAEIEARILFNLDSADMQPRHWVEIGRAVHAALPRYDGVVIVHGTDTMGYTASALAFLLPGLDRPVVLTGSQRPLTDVRTDARTNLVDACLMATSGIPEVGVAFGSKLLRGCRATKVDAWGMSAFGSPSCAPLAELGVGVNLAPHTLPSRPLQAFDDRIEPRVLAFRTFPGLDPRLVMGALGAGVKGLVVEAFGTGNLPIKESSLIPVLEAARAIDVPVVIVSQSPRGAVDLHRYAGGAAAARAGAIGAGDMTPEAALAKLMITLGRVGQEGAVRAAREAFSRSWAGEVSEV</sequence>
<dbReference type="Pfam" id="PF17763">
    <property type="entry name" value="Asparaginase_C"/>
    <property type="match status" value="1"/>
</dbReference>
<dbReference type="SUPFAM" id="SSF53774">
    <property type="entry name" value="Glutaminase/Asparaginase"/>
    <property type="match status" value="1"/>
</dbReference>
<dbReference type="CDD" id="cd08963">
    <property type="entry name" value="L-asparaginase_I"/>
    <property type="match status" value="1"/>
</dbReference>
<keyword evidence="7" id="KW-1185">Reference proteome</keyword>
<accession>A0A0K1E6S5</accession>
<feature type="active site" evidence="2">
    <location>
        <position position="91"/>
    </location>
</feature>
<evidence type="ECO:0000313" key="6">
    <source>
        <dbReference type="EMBL" id="AKT36555.1"/>
    </source>
</evidence>
<name>A0A0K1E6S5_CHOCO</name>
<keyword evidence="6" id="KW-0378">Hydrolase</keyword>
<feature type="binding site" evidence="1">
    <location>
        <position position="60"/>
    </location>
    <ligand>
        <name>substrate</name>
    </ligand>
</feature>
<dbReference type="EMBL" id="CP012159">
    <property type="protein sequence ID" value="AKT36555.1"/>
    <property type="molecule type" value="Genomic_DNA"/>
</dbReference>
<dbReference type="InterPro" id="IPR041725">
    <property type="entry name" value="L-asparaginase_I"/>
</dbReference>
<dbReference type="InterPro" id="IPR006034">
    <property type="entry name" value="Asparaginase/glutaminase-like"/>
</dbReference>
<dbReference type="AlphaFoldDB" id="A0A0K1E6S5"/>
<dbReference type="STRING" id="52.CMC5_006730"/>
<dbReference type="InterPro" id="IPR036152">
    <property type="entry name" value="Asp/glu_Ase-like_sf"/>
</dbReference>
<dbReference type="EC" id="3.5.1.1" evidence="6"/>
<evidence type="ECO:0000259" key="4">
    <source>
        <dbReference type="Pfam" id="PF00710"/>
    </source>
</evidence>
<evidence type="ECO:0000256" key="2">
    <source>
        <dbReference type="PROSITE-ProRule" id="PRU10100"/>
    </source>
</evidence>
<dbReference type="PROSITE" id="PS00917">
    <property type="entry name" value="ASN_GLN_ASE_2"/>
    <property type="match status" value="1"/>
</dbReference>
<evidence type="ECO:0000259" key="5">
    <source>
        <dbReference type="Pfam" id="PF17763"/>
    </source>
</evidence>
<dbReference type="PRINTS" id="PR00139">
    <property type="entry name" value="ASNGLNASE"/>
</dbReference>
<evidence type="ECO:0000256" key="1">
    <source>
        <dbReference type="PIRSR" id="PIRSR001220-2"/>
    </source>
</evidence>
<dbReference type="InterPro" id="IPR027473">
    <property type="entry name" value="L-asparaginase_C"/>
</dbReference>
<gene>
    <name evidence="6" type="ORF">CMC5_006730</name>
</gene>
<dbReference type="PATRIC" id="fig|52.7.peg.718"/>
<evidence type="ECO:0000256" key="3">
    <source>
        <dbReference type="SAM" id="MobiDB-lite"/>
    </source>
</evidence>
<dbReference type="Gene3D" id="3.40.50.1170">
    <property type="entry name" value="L-asparaginase, N-terminal domain"/>
    <property type="match status" value="1"/>
</dbReference>
<dbReference type="PANTHER" id="PTHR11707">
    <property type="entry name" value="L-ASPARAGINASE"/>
    <property type="match status" value="1"/>
</dbReference>
<proteinExistence type="predicted"/>